<dbReference type="EMBL" id="CP002542">
    <property type="protein sequence ID" value="AEA43640.1"/>
    <property type="molecule type" value="Genomic_DNA"/>
</dbReference>
<accession>F2IGM3</accession>
<reference evidence="2" key="2">
    <citation type="submission" date="2011-02" db="EMBL/GenBank/DDBJ databases">
        <title>The complete genome of Fluviicola taffensis DSM 16823.</title>
        <authorList>
            <consortium name="US DOE Joint Genome Institute (JGI-PGF)"/>
            <person name="Lucas S."/>
            <person name="Copeland A."/>
            <person name="Lapidus A."/>
            <person name="Bruce D."/>
            <person name="Goodwin L."/>
            <person name="Pitluck S."/>
            <person name="Kyrpides N."/>
            <person name="Mavromatis K."/>
            <person name="Ivanova N."/>
            <person name="Mikhailova N."/>
            <person name="Pagani I."/>
            <person name="Chertkov O."/>
            <person name="Detter J.C."/>
            <person name="Han C."/>
            <person name="Tapia R."/>
            <person name="Land M."/>
            <person name="Hauser L."/>
            <person name="Markowitz V."/>
            <person name="Cheng J.-F."/>
            <person name="Hugenholtz P."/>
            <person name="Woyke T."/>
            <person name="Wu D."/>
            <person name="Tindall B."/>
            <person name="Pomrenke H.G."/>
            <person name="Brambilla E."/>
            <person name="Klenk H.-P."/>
            <person name="Eisen J.A."/>
        </authorList>
    </citation>
    <scope>NUCLEOTIDE SEQUENCE [LARGE SCALE GENOMIC DNA]</scope>
    <source>
        <strain evidence="2">DSM 16823 / RW262 / RW262</strain>
    </source>
</reference>
<dbReference type="RefSeq" id="WP_013686411.1">
    <property type="nucleotide sequence ID" value="NC_015321.1"/>
</dbReference>
<dbReference type="STRING" id="755732.Fluta_1648"/>
<evidence type="ECO:0000313" key="1">
    <source>
        <dbReference type="EMBL" id="AEA43640.1"/>
    </source>
</evidence>
<dbReference type="KEGG" id="fte:Fluta_1648"/>
<dbReference type="AlphaFoldDB" id="F2IGM3"/>
<protein>
    <recommendedName>
        <fullName evidence="3">Lipoprotein</fullName>
    </recommendedName>
</protein>
<dbReference type="Proteomes" id="UP000007463">
    <property type="component" value="Chromosome"/>
</dbReference>
<proteinExistence type="predicted"/>
<dbReference type="OrthoDB" id="1467787at2"/>
<gene>
    <name evidence="1" type="ordered locus">Fluta_1648</name>
</gene>
<evidence type="ECO:0000313" key="2">
    <source>
        <dbReference type="Proteomes" id="UP000007463"/>
    </source>
</evidence>
<keyword evidence="2" id="KW-1185">Reference proteome</keyword>
<name>F2IGM3_FLUTR</name>
<dbReference type="HOGENOM" id="CLU_110647_0_0_10"/>
<reference evidence="1 2" key="1">
    <citation type="journal article" date="2011" name="Stand. Genomic Sci.">
        <title>Complete genome sequence of the gliding freshwater bacterium Fluviicola taffensis type strain (RW262).</title>
        <authorList>
            <person name="Woyke T."/>
            <person name="Chertkov O."/>
            <person name="Lapidus A."/>
            <person name="Nolan M."/>
            <person name="Lucas S."/>
            <person name="Del Rio T.G."/>
            <person name="Tice H."/>
            <person name="Cheng J.F."/>
            <person name="Tapia R."/>
            <person name="Han C."/>
            <person name="Goodwin L."/>
            <person name="Pitluck S."/>
            <person name="Liolios K."/>
            <person name="Pagani I."/>
            <person name="Ivanova N."/>
            <person name="Huntemann M."/>
            <person name="Mavromatis K."/>
            <person name="Mikhailova N."/>
            <person name="Pati A."/>
            <person name="Chen A."/>
            <person name="Palaniappan K."/>
            <person name="Land M."/>
            <person name="Hauser L."/>
            <person name="Brambilla E.M."/>
            <person name="Rohde M."/>
            <person name="Mwirichia R."/>
            <person name="Sikorski J."/>
            <person name="Tindall B.J."/>
            <person name="Goker M."/>
            <person name="Bristow J."/>
            <person name="Eisen J.A."/>
            <person name="Markowitz V."/>
            <person name="Hugenholtz P."/>
            <person name="Klenk H.P."/>
            <person name="Kyrpides N.C."/>
        </authorList>
    </citation>
    <scope>NUCLEOTIDE SEQUENCE [LARGE SCALE GENOMIC DNA]</scope>
    <source>
        <strain evidence="2">DSM 16823 / RW262 / RW262</strain>
    </source>
</reference>
<sequence length="219" mass="24461" precursor="true">MKLGVLFIGTLFIFLLSTCTKFGKNVYVDGYVRNAITGEPYANISLRLYRGQISWGDPVGTASKTLKEVTTDANGYYKAEHLSTPFNAVYIQLGKGVEGGYILVEGQTPTVIKKGKKRHVDFGIVPYGAISIHIKNVSCFNTNDKIRLYFDGADYNSNVFSTGLMTELEGCIDIQDSPTKISMGNQYFHWEVTKNGITTTYYETIFVEENQTATLNVFY</sequence>
<organism evidence="1 2">
    <name type="scientific">Fluviicola taffensis (strain DSM 16823 / NCIMB 13979 / RW262)</name>
    <dbReference type="NCBI Taxonomy" id="755732"/>
    <lineage>
        <taxon>Bacteria</taxon>
        <taxon>Pseudomonadati</taxon>
        <taxon>Bacteroidota</taxon>
        <taxon>Flavobacteriia</taxon>
        <taxon>Flavobacteriales</taxon>
        <taxon>Crocinitomicaceae</taxon>
        <taxon>Fluviicola</taxon>
    </lineage>
</organism>
<evidence type="ECO:0008006" key="3">
    <source>
        <dbReference type="Google" id="ProtNLM"/>
    </source>
</evidence>